<dbReference type="InterPro" id="IPR004117">
    <property type="entry name" value="7tm6_olfct_rcpt"/>
</dbReference>
<evidence type="ECO:0000313" key="10">
    <source>
        <dbReference type="EMBL" id="CAG4992791.1"/>
    </source>
</evidence>
<dbReference type="GO" id="GO:0005549">
    <property type="term" value="F:odorant binding"/>
    <property type="evidence" value="ECO:0007669"/>
    <property type="project" value="InterPro"/>
</dbReference>
<keyword evidence="9" id="KW-0807">Transducer</keyword>
<keyword evidence="7" id="KW-0472">Membrane</keyword>
<dbReference type="PANTHER" id="PTHR21137">
    <property type="entry name" value="ODORANT RECEPTOR"/>
    <property type="match status" value="1"/>
</dbReference>
<name>A0A8S3X1B0_PARAO</name>
<sequence length="167" mass="19673">MQKLISTERNEKEINKNLRDINKKLQAVYRFVSSVQSTFMELFEFNMKATTFLLPFSAFQIVQSLRNLELNMEFICFFSGSILHFFMPCYCSNLLMDKGNSLREEIYSCGWENQPNIKIRKTLLFMLTRCNIPLSIRTIFYPINLGTFAEMCRQAYTIFSIMNAAWS</sequence>
<protein>
    <submittedName>
        <fullName evidence="10">(apollo) hypothetical protein</fullName>
    </submittedName>
</protein>
<evidence type="ECO:0000256" key="7">
    <source>
        <dbReference type="ARBA" id="ARBA00023136"/>
    </source>
</evidence>
<dbReference type="GO" id="GO:0005886">
    <property type="term" value="C:plasma membrane"/>
    <property type="evidence" value="ECO:0007669"/>
    <property type="project" value="UniProtKB-SubCell"/>
</dbReference>
<evidence type="ECO:0000256" key="3">
    <source>
        <dbReference type="ARBA" id="ARBA00022606"/>
    </source>
</evidence>
<keyword evidence="2" id="KW-1003">Cell membrane</keyword>
<evidence type="ECO:0000256" key="4">
    <source>
        <dbReference type="ARBA" id="ARBA00022692"/>
    </source>
</evidence>
<dbReference type="GO" id="GO:0007165">
    <property type="term" value="P:signal transduction"/>
    <property type="evidence" value="ECO:0007669"/>
    <property type="project" value="UniProtKB-KW"/>
</dbReference>
<reference evidence="10" key="1">
    <citation type="submission" date="2021-04" db="EMBL/GenBank/DDBJ databases">
        <authorList>
            <person name="Tunstrom K."/>
        </authorList>
    </citation>
    <scope>NUCLEOTIDE SEQUENCE</scope>
</reference>
<accession>A0A8S3X1B0</accession>
<organism evidence="10 11">
    <name type="scientific">Parnassius apollo</name>
    <name type="common">Apollo butterfly</name>
    <name type="synonym">Papilio apollo</name>
    <dbReference type="NCBI Taxonomy" id="110799"/>
    <lineage>
        <taxon>Eukaryota</taxon>
        <taxon>Metazoa</taxon>
        <taxon>Ecdysozoa</taxon>
        <taxon>Arthropoda</taxon>
        <taxon>Hexapoda</taxon>
        <taxon>Insecta</taxon>
        <taxon>Pterygota</taxon>
        <taxon>Neoptera</taxon>
        <taxon>Endopterygota</taxon>
        <taxon>Lepidoptera</taxon>
        <taxon>Glossata</taxon>
        <taxon>Ditrysia</taxon>
        <taxon>Papilionoidea</taxon>
        <taxon>Papilionidae</taxon>
        <taxon>Parnassiinae</taxon>
        <taxon>Parnassini</taxon>
        <taxon>Parnassius</taxon>
        <taxon>Parnassius</taxon>
    </lineage>
</organism>
<proteinExistence type="predicted"/>
<keyword evidence="6" id="KW-1133">Transmembrane helix</keyword>
<evidence type="ECO:0000256" key="2">
    <source>
        <dbReference type="ARBA" id="ARBA00022475"/>
    </source>
</evidence>
<dbReference type="Proteomes" id="UP000691718">
    <property type="component" value="Unassembled WGS sequence"/>
</dbReference>
<gene>
    <name evidence="10" type="ORF">PAPOLLO_LOCUS12381</name>
</gene>
<evidence type="ECO:0000256" key="9">
    <source>
        <dbReference type="ARBA" id="ARBA00023224"/>
    </source>
</evidence>
<keyword evidence="4" id="KW-0812">Transmembrane</keyword>
<keyword evidence="3" id="KW-0716">Sensory transduction</keyword>
<dbReference type="EMBL" id="CAJQZP010000885">
    <property type="protein sequence ID" value="CAG4992791.1"/>
    <property type="molecule type" value="Genomic_DNA"/>
</dbReference>
<dbReference type="PANTHER" id="PTHR21137:SF35">
    <property type="entry name" value="ODORANT RECEPTOR 19A-RELATED"/>
    <property type="match status" value="1"/>
</dbReference>
<keyword evidence="11" id="KW-1185">Reference proteome</keyword>
<evidence type="ECO:0000256" key="1">
    <source>
        <dbReference type="ARBA" id="ARBA00004651"/>
    </source>
</evidence>
<dbReference type="OrthoDB" id="7604726at2759"/>
<comment type="caution">
    <text evidence="10">The sequence shown here is derived from an EMBL/GenBank/DDBJ whole genome shotgun (WGS) entry which is preliminary data.</text>
</comment>
<evidence type="ECO:0000256" key="5">
    <source>
        <dbReference type="ARBA" id="ARBA00022725"/>
    </source>
</evidence>
<dbReference type="AlphaFoldDB" id="A0A8S3X1B0"/>
<comment type="subcellular location">
    <subcellularLocation>
        <location evidence="1">Cell membrane</location>
        <topology evidence="1">Multi-pass membrane protein</topology>
    </subcellularLocation>
</comment>
<keyword evidence="5" id="KW-0552">Olfaction</keyword>
<evidence type="ECO:0000256" key="8">
    <source>
        <dbReference type="ARBA" id="ARBA00023170"/>
    </source>
</evidence>
<keyword evidence="8" id="KW-0675">Receptor</keyword>
<evidence type="ECO:0000256" key="6">
    <source>
        <dbReference type="ARBA" id="ARBA00022989"/>
    </source>
</evidence>
<evidence type="ECO:0000313" key="11">
    <source>
        <dbReference type="Proteomes" id="UP000691718"/>
    </source>
</evidence>
<dbReference type="Pfam" id="PF02949">
    <property type="entry name" value="7tm_6"/>
    <property type="match status" value="1"/>
</dbReference>
<dbReference type="GO" id="GO:0004984">
    <property type="term" value="F:olfactory receptor activity"/>
    <property type="evidence" value="ECO:0007669"/>
    <property type="project" value="InterPro"/>
</dbReference>